<keyword evidence="15" id="KW-1185">Reference proteome</keyword>
<feature type="region of interest" description="Disordered" evidence="11">
    <location>
        <begin position="1455"/>
        <end position="1586"/>
    </location>
</feature>
<feature type="compositionally biased region" description="Basic and acidic residues" evidence="11">
    <location>
        <begin position="1384"/>
        <end position="1409"/>
    </location>
</feature>
<evidence type="ECO:0000256" key="3">
    <source>
        <dbReference type="ARBA" id="ARBA00022553"/>
    </source>
</evidence>
<feature type="compositionally biased region" description="Basic residues" evidence="11">
    <location>
        <begin position="2838"/>
        <end position="2847"/>
    </location>
</feature>
<feature type="compositionally biased region" description="Basic and acidic residues" evidence="11">
    <location>
        <begin position="1200"/>
        <end position="1301"/>
    </location>
</feature>
<dbReference type="InterPro" id="IPR010912">
    <property type="entry name" value="SPOC_met"/>
</dbReference>
<feature type="compositionally biased region" description="Polar residues" evidence="11">
    <location>
        <begin position="2301"/>
        <end position="2318"/>
    </location>
</feature>
<dbReference type="FunFam" id="2.40.290.10:FF:000002">
    <property type="entry name" value="Spen family transcriptional repressor"/>
    <property type="match status" value="1"/>
</dbReference>
<feature type="compositionally biased region" description="Polar residues" evidence="11">
    <location>
        <begin position="1547"/>
        <end position="1559"/>
    </location>
</feature>
<feature type="region of interest" description="Disordered" evidence="11">
    <location>
        <begin position="3138"/>
        <end position="3177"/>
    </location>
</feature>
<keyword evidence="7" id="KW-0804">Transcription</keyword>
<accession>A0A5E4NKI6</accession>
<feature type="region of interest" description="Disordered" evidence="11">
    <location>
        <begin position="2474"/>
        <end position="2519"/>
    </location>
</feature>
<feature type="region of interest" description="Disordered" evidence="11">
    <location>
        <begin position="2205"/>
        <end position="2252"/>
    </location>
</feature>
<dbReference type="InterPro" id="IPR012921">
    <property type="entry name" value="SPOC_C"/>
</dbReference>
<protein>
    <submittedName>
        <fullName evidence="14">Spen paralogue and orthologue SPOC, C-terminal,SPOC-like, C-terminal domain,Spen</fullName>
    </submittedName>
</protein>
<feature type="compositionally biased region" description="Basic and acidic residues" evidence="11">
    <location>
        <begin position="1789"/>
        <end position="1927"/>
    </location>
</feature>
<feature type="compositionally biased region" description="Basic and acidic residues" evidence="11">
    <location>
        <begin position="1464"/>
        <end position="1480"/>
    </location>
</feature>
<feature type="compositionally biased region" description="Basic and acidic residues" evidence="11">
    <location>
        <begin position="1487"/>
        <end position="1496"/>
    </location>
</feature>
<dbReference type="OrthoDB" id="6407164at2759"/>
<feature type="region of interest" description="Disordered" evidence="11">
    <location>
        <begin position="545"/>
        <end position="614"/>
    </location>
</feature>
<feature type="compositionally biased region" description="Basic and acidic residues" evidence="11">
    <location>
        <begin position="1351"/>
        <end position="1377"/>
    </location>
</feature>
<feature type="compositionally biased region" description="Basic residues" evidence="11">
    <location>
        <begin position="1666"/>
        <end position="1675"/>
    </location>
</feature>
<dbReference type="SUPFAM" id="SSF100939">
    <property type="entry name" value="SPOC domain-like"/>
    <property type="match status" value="1"/>
</dbReference>
<feature type="region of interest" description="Disordered" evidence="11">
    <location>
        <begin position="171"/>
        <end position="259"/>
    </location>
</feature>
<feature type="domain" description="RRM" evidence="12">
    <location>
        <begin position="379"/>
        <end position="459"/>
    </location>
</feature>
<dbReference type="Pfam" id="PF00076">
    <property type="entry name" value="RRM_1"/>
    <property type="match status" value="2"/>
</dbReference>
<dbReference type="PANTHER" id="PTHR23189">
    <property type="entry name" value="RNA RECOGNITION MOTIF-CONTAINING"/>
    <property type="match status" value="1"/>
</dbReference>
<proteinExistence type="inferred from homology"/>
<feature type="compositionally biased region" description="Basic and acidic residues" evidence="11">
    <location>
        <begin position="595"/>
        <end position="604"/>
    </location>
</feature>
<feature type="domain" description="SPOC" evidence="13">
    <location>
        <begin position="3318"/>
        <end position="3482"/>
    </location>
</feature>
<feature type="region of interest" description="Disordered" evidence="11">
    <location>
        <begin position="2290"/>
        <end position="2318"/>
    </location>
</feature>
<feature type="compositionally biased region" description="Polar residues" evidence="11">
    <location>
        <begin position="3093"/>
        <end position="3105"/>
    </location>
</feature>
<feature type="compositionally biased region" description="Basic and acidic residues" evidence="11">
    <location>
        <begin position="1743"/>
        <end position="1779"/>
    </location>
</feature>
<feature type="compositionally biased region" description="Low complexity" evidence="11">
    <location>
        <begin position="1328"/>
        <end position="1337"/>
    </location>
</feature>
<feature type="domain" description="RRM" evidence="12">
    <location>
        <begin position="463"/>
        <end position="535"/>
    </location>
</feature>
<dbReference type="GO" id="GO:0005634">
    <property type="term" value="C:nucleus"/>
    <property type="evidence" value="ECO:0007669"/>
    <property type="project" value="UniProtKB-SubCell"/>
</dbReference>
<feature type="compositionally biased region" description="Basic and acidic residues" evidence="11">
    <location>
        <begin position="2934"/>
        <end position="2943"/>
    </location>
</feature>
<feature type="compositionally biased region" description="Basic and acidic residues" evidence="11">
    <location>
        <begin position="1563"/>
        <end position="1574"/>
    </location>
</feature>
<feature type="compositionally biased region" description="Basic and acidic residues" evidence="11">
    <location>
        <begin position="2290"/>
        <end position="2300"/>
    </location>
</feature>
<dbReference type="Pfam" id="PF07744">
    <property type="entry name" value="SPOC"/>
    <property type="match status" value="1"/>
</dbReference>
<feature type="compositionally biased region" description="Basic and acidic residues" evidence="11">
    <location>
        <begin position="2793"/>
        <end position="2804"/>
    </location>
</feature>
<dbReference type="Gene3D" id="2.40.290.10">
    <property type="match status" value="1"/>
</dbReference>
<feature type="compositionally biased region" description="Basic and acidic residues" evidence="11">
    <location>
        <begin position="1644"/>
        <end position="1653"/>
    </location>
</feature>
<keyword evidence="6 10" id="KW-0175">Coiled coil</keyword>
<evidence type="ECO:0000256" key="9">
    <source>
        <dbReference type="PROSITE-ProRule" id="PRU00176"/>
    </source>
</evidence>
<feature type="region of interest" description="Disordered" evidence="11">
    <location>
        <begin position="804"/>
        <end position="846"/>
    </location>
</feature>
<evidence type="ECO:0000256" key="8">
    <source>
        <dbReference type="ARBA" id="ARBA00023242"/>
    </source>
</evidence>
<dbReference type="CDD" id="cd12349">
    <property type="entry name" value="RRM2_SHARP"/>
    <property type="match status" value="1"/>
</dbReference>
<feature type="region of interest" description="Disordered" evidence="11">
    <location>
        <begin position="2775"/>
        <end position="2897"/>
    </location>
</feature>
<evidence type="ECO:0000256" key="7">
    <source>
        <dbReference type="ARBA" id="ARBA00023163"/>
    </source>
</evidence>
<evidence type="ECO:0000313" key="14">
    <source>
        <dbReference type="EMBL" id="VVC45472.1"/>
    </source>
</evidence>
<evidence type="ECO:0000256" key="11">
    <source>
        <dbReference type="SAM" id="MobiDB-lite"/>
    </source>
</evidence>
<dbReference type="FunFam" id="3.30.70.330:FF:000088">
    <property type="entry name" value="msx2-interacting protein-like isoform X1"/>
    <property type="match status" value="1"/>
</dbReference>
<feature type="compositionally biased region" description="Basic and acidic residues" evidence="11">
    <location>
        <begin position="2474"/>
        <end position="2514"/>
    </location>
</feature>
<comment type="similarity">
    <text evidence="2">Belongs to the RRM Spen family.</text>
</comment>
<keyword evidence="8" id="KW-0539">Nucleus</keyword>
<dbReference type="InterPro" id="IPR012677">
    <property type="entry name" value="Nucleotide-bd_a/b_plait_sf"/>
</dbReference>
<dbReference type="PROSITE" id="PS50102">
    <property type="entry name" value="RRM"/>
    <property type="match status" value="3"/>
</dbReference>
<feature type="compositionally biased region" description="Polar residues" evidence="11">
    <location>
        <begin position="2863"/>
        <end position="2874"/>
    </location>
</feature>
<dbReference type="InterPro" id="IPR034173">
    <property type="entry name" value="SHARP_RRM2"/>
</dbReference>
<feature type="compositionally biased region" description="Basic and acidic residues" evidence="11">
    <location>
        <begin position="2669"/>
        <end position="2699"/>
    </location>
</feature>
<organism evidence="14 15">
    <name type="scientific">Cinara cedri</name>
    <dbReference type="NCBI Taxonomy" id="506608"/>
    <lineage>
        <taxon>Eukaryota</taxon>
        <taxon>Metazoa</taxon>
        <taxon>Ecdysozoa</taxon>
        <taxon>Arthropoda</taxon>
        <taxon>Hexapoda</taxon>
        <taxon>Insecta</taxon>
        <taxon>Pterygota</taxon>
        <taxon>Neoptera</taxon>
        <taxon>Paraneoptera</taxon>
        <taxon>Hemiptera</taxon>
        <taxon>Sternorrhyncha</taxon>
        <taxon>Aphidomorpha</taxon>
        <taxon>Aphidoidea</taxon>
        <taxon>Aphididae</taxon>
        <taxon>Lachninae</taxon>
        <taxon>Cinara</taxon>
    </lineage>
</organism>
<feature type="region of interest" description="Disordered" evidence="11">
    <location>
        <begin position="636"/>
        <end position="678"/>
    </location>
</feature>
<reference evidence="14 15" key="1">
    <citation type="submission" date="2019-08" db="EMBL/GenBank/DDBJ databases">
        <authorList>
            <person name="Alioto T."/>
            <person name="Alioto T."/>
            <person name="Gomez Garrido J."/>
        </authorList>
    </citation>
    <scope>NUCLEOTIDE SEQUENCE [LARGE SCALE GENOMIC DNA]</scope>
</reference>
<dbReference type="GO" id="GO:0003723">
    <property type="term" value="F:RNA binding"/>
    <property type="evidence" value="ECO:0007669"/>
    <property type="project" value="UniProtKB-UniRule"/>
</dbReference>
<feature type="region of interest" description="Disordered" evidence="11">
    <location>
        <begin position="695"/>
        <end position="724"/>
    </location>
</feature>
<comment type="subcellular location">
    <subcellularLocation>
        <location evidence="1">Nucleus</location>
    </subcellularLocation>
</comment>
<dbReference type="Gene3D" id="3.30.70.330">
    <property type="match status" value="3"/>
</dbReference>
<evidence type="ECO:0000256" key="4">
    <source>
        <dbReference type="ARBA" id="ARBA00022884"/>
    </source>
</evidence>
<dbReference type="EMBL" id="CABPRJ010002403">
    <property type="protein sequence ID" value="VVC45472.1"/>
    <property type="molecule type" value="Genomic_DNA"/>
</dbReference>
<feature type="compositionally biased region" description="Acidic residues" evidence="11">
    <location>
        <begin position="1417"/>
        <end position="1429"/>
    </location>
</feature>
<feature type="region of interest" description="Disordered" evidence="11">
    <location>
        <begin position="3093"/>
        <end position="3115"/>
    </location>
</feature>
<dbReference type="SMART" id="SM00360">
    <property type="entry name" value="RRM"/>
    <property type="match status" value="3"/>
</dbReference>
<feature type="compositionally biased region" description="Polar residues" evidence="11">
    <location>
        <begin position="3160"/>
        <end position="3174"/>
    </location>
</feature>
<feature type="compositionally biased region" description="Low complexity" evidence="11">
    <location>
        <begin position="821"/>
        <end position="841"/>
    </location>
</feature>
<evidence type="ECO:0000313" key="15">
    <source>
        <dbReference type="Proteomes" id="UP000325440"/>
    </source>
</evidence>
<dbReference type="InterPro" id="IPR035979">
    <property type="entry name" value="RBD_domain_sf"/>
</dbReference>
<feature type="compositionally biased region" description="Low complexity" evidence="11">
    <location>
        <begin position="702"/>
        <end position="718"/>
    </location>
</feature>
<sequence length="3482" mass="395880">MDIKSASKAHNVEQKLDDRCLSTEYHEPAAIPSASPTISPHLYPAPTRPYIHGSPLEELGGFERSSHFYDREREVGYRGRPCPASYRVLSPIQGSPDHPYRSRIRDRTVYTRTYSSLDSVVASNRGHHHRVGSWSYEGNGTRYGIHLNGSPDLTYPEDRVREPGLIVVRNKTVIKPSGESRDCSEDRCGSGSPSSSSSAASHSGASSTCSSSSSHSPTPQLLRSPSPGPALSDKSSSSHSHHGSLKSSTGPSHVSGVQIPQLESPTPLFEQQQRHFAICIKNLPLRSSDTSLKDGLYHEYKRHGKVTCVKVVGQGCDRYALVFFKKTEDVEKALQVSHDKSFFGSKIEVSTYQGHKDVDDNESRPIETDVDEFHSKATRTLFIGNLNNNTSAADLRKTFETFGEIIEIDIKKGNNINGSTTGTYAFVQYIDISSVVKAMRTMDGEFLSGSRINLGFGKSLATTCVWIDGVAESVSEKYLASHFNQFGSVTHCVIDRSREHALVFFQQITHAQLAVNQLRGSIMKGRKLQVDFASRECQQGFYEHLDKTSSESSPRFTSQTQDSTVQLSPGSTNGVAIRGFETPSSSCSSAAGDKNYPRNPDEPRNNLISVPNPQDIHNLQKERVSLLEQLEDCNSSGDELLNDSTKAKQVKSRPGTPLIDERPPESLTPPTQVPRSHVPISLPLPRFAVHVSNPLLSPPLSSPRRPQSSNSDDSQASDPGAPGLEERLRSLDEKYEQWSGSRTSVLKLDTSVRLRSRYKLLDTVDKLEPSDIVKSVLAKPSVFDEDTKRLENFSDKYIPKEFVPSRTSPNLPNFRHQQLGSFSPMTPSSSGSSKSPPASSPAAVKTQYSFPSHPQLVTITQNCRTSPTDPRMPISDPRLLIDPRVSVADPRLSADSRGSFLTKQNICTINDNRYVPDILNTKDPRHPIHKDAEIKDGPEAFYRSKIRDEYTKNWLHTFDRKDNEPTYRLVDSFDRRRFTDYRKEEEEKLKIEQINKQKLLDGFVVKRKCSSETVGHPSPFFVGVQEKQKSIDDLKKLAEYKKVEEISKRDERIEIKKVPEEIKPPEPPPTVNNLNNIDDDKIDFITNENTIANILLSSIEHLHRKSEPEEIRSKVERTNLNESVSKHSDTEKKKELNNESIIKKHERKKSIEFDHSKVKEKKDHETKKSSLGSKSKECESNNKIKELEFNMFEINRINNKKKEELLTNCKIKDNDKKKDTPKLEKKLESKKEDKKKDNAKETDKKDDIEKVKEKKKDKRDKDPPKHKERKKSLDDNNKHKHESINKRSKEHYKCKEEEKPHKAVTPDSDGKFNDDKESKKDKRVDRNSISSNSSTGHSSKRRMSDSSENLDDSKRSKIENKNLKDNKNYKKPNDKHISFISKILDGKNKEQKKDLHEKKIEKKKEDRKIVKTPNQTETDDDDDDDEDEEARERRKNHSIFEVVLDEPYVSMYDKVKARSTKNMQKQEEEKRQEKLKEKFSQLKQSRAKREEKKRSTSYDGDSDSDRGLRRSSKILITSSDDDDDYFRRKNQRPVSDSSENERPKIQRTVSDSYENNKVKTTQRRSDSYENERLKPQRIISDSSENEKFKRLSKFKSRIQSECSDSDDHFVRIRKTSFTFDRIQNEVHGTGCRLLHQKKKKQKKQKSEYSRKSIDINGTDNSYRPIKEKKKKHSIGHKSNMSEKMQDIFGSLSDEDNDKTSDYSQNDKTSDYSHNEKVSDYSHKDNKTSDNKWNVASVFGTDSDTEHERKENKPKMEVKKFNESGKDVLKSLSHNVDEVSRKKKKRKKDKERSKDDRREERKEDRKEERRDDHKEERRDDRKEERRDDHKEARRDDHKEARRDDHKEARRDDHKEIRRDDHKEIRRDDHKDIRRDDHKEIRRDDRKEVRRDDKRDVHLDRKEEKREDRKDEPRREDRKEEQRREDRKLEIKEERKLEIKEERKDEIKNDRKETKNDRVINITHDERKISKEIKFDRLVNITQDERKVSSKEIKSERLGNITAEERKVPKEIKNERLTNIIHEDRKVPKESRDTREHREIKHYEEIKVMDNLQSIIESKKKPPKEFVANKVNPLTPNRDVFSSFFDFDDSKGPEDETITIFKGDDDTIKTEVMFRKVDEKKELLFRPINTFEPIKREIIGFGSQMDDETAVKSISEANEPLIEEADLIEISSSPEEKSTPVISQEETEGAVAALLLEASFGQDFCDSSYSDRSAKPDTPVSDSELRIDTDDEDSTDSIVNECKSDIPDSSESSVTLSKVDDEIFKKQEKKETVICTEKRLLSIKIDDEPKSLEKPRLPEVKQELQTPAESADTKPQSPLSHNFRLPQMVIQQTSIRPLNINNYTKPLAEVKPPILSSQEIPEIIVESVSKPEPKTEDHVSVVKYSTTQIPTVIYKEQSVISCAPVSLVLQEITQPSVLQHTKDTQIVQHCIIPSPVNLPEIEKLNLDFEKEKLEHKLEEKPENKSEIKLIEKSENKLDEKSENKLEEKPENKLEDKQEKKSEDKPEVVDEPKHSEELPTNQATTIIFAKKTVIHEEKVQTEEILTLDTKPEEPLSPVPDIEPVETDDKSMPKHLKTKGLERIVEQINEKIKAKTPECALNLTKEPRIIMPLKKALTSKDKDESRTENKVDVLEIKSKIVEIESSEDLVVAPLTPKIEEKNEVFASPGESSCEPKELDTARIKKDDEFTKDIPKIIERDSSVRGRRRGGRGRGSRGTTHTIVTSRRTRQNIVTPNTPQQTTLTDVYEFTDEDEKVSQKYSKSPEPLVTSVVPVISSAPPTGAVVVSTSPLTRKSRRLQEKDGSKSTLEETIDEVARGPCTRRTTRSKPQAIPLLSLETSPRKTKQINGKKVKAESPQPVSKPETIDITNEQNSDKNQLLTSTPSLSTSSSSTSSETTTLIDPVSGLLIPMQESEEGQYVPIDNEDLRGKRSLQSDEPPEKKARLEKTPVTSMATSKNSTTIPALAVTPNNILPATTTTYAVTPGMSNVAKTPCVMTIANSAPVGLVKPNITASVIAPTNIVKSTAVMAPSPPPLKTQTTTLNKVPHPVISQQPICKPPTTISSMPPPIKSHLTAVNRTPPLPKLLSPKGHIVQSYTSQSVEPNNQNSVLRPPSTSPQCSQPLLVHTPAVISPPLRGVLNSPIRGVLSPPSKGLPSPPSRAVPPSQQSTPITHNSSAAPDTICPKGFDQSKIENSRCIVMRSPSPLVLSGQPLPFEAGVDSTPINLVPAHHFIHPQLIYPHHYLRDSMGAFIPTRNVKVVPEVEENMPPLELRKRLPDECITDRHQHIGGPQQYVNVQQHSRPIGSLPYGQVVPINYGYRPINSVLKDFPIYWQGTLALKNDKALVEMHYLFGNAAVAEHSLQRSIDGELKLSQRMRLEQTQLDGVTRKLQIEDECCVLIAVPIGMSEEEWNQQSCTLHNGFITYLQQKQAAGIINITAPGSTQNAYIVHMFPPCDYINSVLAEVHPNMVKDITSMAHLIIVIATV</sequence>
<feature type="coiled-coil region" evidence="10">
    <location>
        <begin position="1927"/>
        <end position="1955"/>
    </location>
</feature>
<dbReference type="InterPro" id="IPR016194">
    <property type="entry name" value="SPOC-like_C_dom_sf"/>
</dbReference>
<feature type="compositionally biased region" description="Low complexity" evidence="11">
    <location>
        <begin position="189"/>
        <end position="219"/>
    </location>
</feature>
<feature type="compositionally biased region" description="Basic and acidic residues" evidence="11">
    <location>
        <begin position="1707"/>
        <end position="1729"/>
    </location>
</feature>
<evidence type="ECO:0000256" key="6">
    <source>
        <dbReference type="ARBA" id="ARBA00023054"/>
    </source>
</evidence>
<feature type="region of interest" description="Disordered" evidence="11">
    <location>
        <begin position="2547"/>
        <end position="2574"/>
    </location>
</feature>
<dbReference type="SUPFAM" id="SSF54928">
    <property type="entry name" value="RNA-binding domain, RBD"/>
    <property type="match status" value="2"/>
</dbReference>
<keyword evidence="4 9" id="KW-0694">RNA-binding</keyword>
<feature type="compositionally biased region" description="Polar residues" evidence="11">
    <location>
        <begin position="805"/>
        <end position="820"/>
    </location>
</feature>
<evidence type="ECO:0000256" key="10">
    <source>
        <dbReference type="SAM" id="Coils"/>
    </source>
</evidence>
<evidence type="ECO:0000256" key="5">
    <source>
        <dbReference type="ARBA" id="ARBA00023015"/>
    </source>
</evidence>
<evidence type="ECO:0000259" key="12">
    <source>
        <dbReference type="PROSITE" id="PS50102"/>
    </source>
</evidence>
<dbReference type="PROSITE" id="PS50917">
    <property type="entry name" value="SPOC"/>
    <property type="match status" value="1"/>
</dbReference>
<feature type="compositionally biased region" description="Basic and acidic residues" evidence="11">
    <location>
        <begin position="1105"/>
        <end position="1188"/>
    </location>
</feature>
<gene>
    <name evidence="14" type="ORF">CINCED_3A008269</name>
</gene>
<evidence type="ECO:0000256" key="1">
    <source>
        <dbReference type="ARBA" id="ARBA00004123"/>
    </source>
</evidence>
<evidence type="ECO:0000256" key="2">
    <source>
        <dbReference type="ARBA" id="ARBA00005387"/>
    </source>
</evidence>
<dbReference type="InterPro" id="IPR000504">
    <property type="entry name" value="RRM_dom"/>
</dbReference>
<name>A0A5E4NKI6_9HEMI</name>
<dbReference type="Proteomes" id="UP000325440">
    <property type="component" value="Unassembled WGS sequence"/>
</dbReference>
<feature type="compositionally biased region" description="Low complexity" evidence="11">
    <location>
        <begin position="2875"/>
        <end position="2896"/>
    </location>
</feature>
<feature type="compositionally biased region" description="Polar residues" evidence="11">
    <location>
        <begin position="2714"/>
        <end position="2739"/>
    </location>
</feature>
<feature type="compositionally biased region" description="Basic residues" evidence="11">
    <location>
        <begin position="2700"/>
        <end position="2710"/>
    </location>
</feature>
<feature type="region of interest" description="Disordered" evidence="11">
    <location>
        <begin position="2658"/>
        <end position="2739"/>
    </location>
</feature>
<feature type="domain" description="RRM" evidence="12">
    <location>
        <begin position="276"/>
        <end position="354"/>
    </location>
</feature>
<feature type="region of interest" description="Disordered" evidence="11">
    <location>
        <begin position="2910"/>
        <end position="2953"/>
    </location>
</feature>
<feature type="region of interest" description="Disordered" evidence="11">
    <location>
        <begin position="1103"/>
        <end position="1440"/>
    </location>
</feature>
<feature type="region of interest" description="Disordered" evidence="11">
    <location>
        <begin position="1632"/>
        <end position="1927"/>
    </location>
</feature>
<evidence type="ECO:0000259" key="13">
    <source>
        <dbReference type="PROSITE" id="PS50917"/>
    </source>
</evidence>
<keyword evidence="3" id="KW-0597">Phosphoprotein</keyword>
<keyword evidence="5" id="KW-0805">Transcription regulation</keyword>
<dbReference type="CDD" id="cd21543">
    <property type="entry name" value="SPOC_SHARP"/>
    <property type="match status" value="1"/>
</dbReference>
<feature type="compositionally biased region" description="Basic residues" evidence="11">
    <location>
        <begin position="1634"/>
        <end position="1643"/>
    </location>
</feature>
<feature type="compositionally biased region" description="Basic and acidic residues" evidence="11">
    <location>
        <begin position="178"/>
        <end position="188"/>
    </location>
</feature>
<feature type="compositionally biased region" description="Basic and acidic residues" evidence="11">
    <location>
        <begin position="1308"/>
        <end position="1326"/>
    </location>
</feature>
<feature type="compositionally biased region" description="Polar residues" evidence="11">
    <location>
        <begin position="550"/>
        <end position="574"/>
    </location>
</feature>